<comment type="caution">
    <text evidence="10">The sequence shown here is derived from an EMBL/GenBank/DDBJ whole genome shotgun (WGS) entry which is preliminary data.</text>
</comment>
<comment type="similarity">
    <text evidence="2 9">Belongs to the branched chain amino acid transporter family.</text>
</comment>
<keyword evidence="3 9" id="KW-0813">Transport</keyword>
<name>A0ABW8RKJ5_9BACI</name>
<evidence type="ECO:0000256" key="8">
    <source>
        <dbReference type="ARBA" id="ARBA00023136"/>
    </source>
</evidence>
<evidence type="ECO:0000256" key="7">
    <source>
        <dbReference type="ARBA" id="ARBA00022989"/>
    </source>
</evidence>
<comment type="caution">
    <text evidence="9">Lacks conserved residue(s) required for the propagation of feature annotation.</text>
</comment>
<keyword evidence="11" id="KW-1185">Reference proteome</keyword>
<evidence type="ECO:0000313" key="10">
    <source>
        <dbReference type="EMBL" id="MFK9093833.1"/>
    </source>
</evidence>
<evidence type="ECO:0000256" key="4">
    <source>
        <dbReference type="ARBA" id="ARBA00022475"/>
    </source>
</evidence>
<accession>A0ABW8RKJ5</accession>
<evidence type="ECO:0000256" key="2">
    <source>
        <dbReference type="ARBA" id="ARBA00008540"/>
    </source>
</evidence>
<keyword evidence="6 9" id="KW-0029">Amino-acid transport</keyword>
<evidence type="ECO:0000256" key="3">
    <source>
        <dbReference type="ARBA" id="ARBA00022448"/>
    </source>
</evidence>
<evidence type="ECO:0000313" key="11">
    <source>
        <dbReference type="Proteomes" id="UP001623041"/>
    </source>
</evidence>
<keyword evidence="7 9" id="KW-1133">Transmembrane helix</keyword>
<evidence type="ECO:0000256" key="1">
    <source>
        <dbReference type="ARBA" id="ARBA00004651"/>
    </source>
</evidence>
<sequence length="42" mass="4630">MKSFYMDTLPLYDIGLGWILPAIVGAIIGFLWPTSSKKSAVQ</sequence>
<dbReference type="EMBL" id="JBJHQH010000017">
    <property type="protein sequence ID" value="MFK9093833.1"/>
    <property type="molecule type" value="Genomic_DNA"/>
</dbReference>
<proteinExistence type="inferred from homology"/>
<reference evidence="10 11" key="1">
    <citation type="submission" date="2024-11" db="EMBL/GenBank/DDBJ databases">
        <authorList>
            <person name="Lucas J.A."/>
        </authorList>
    </citation>
    <scope>NUCLEOTIDE SEQUENCE [LARGE SCALE GENOMIC DNA]</scope>
    <source>
        <strain evidence="10 11">Z 5.4</strain>
    </source>
</reference>
<keyword evidence="8 9" id="KW-0472">Membrane</keyword>
<comment type="function">
    <text evidence="9">Component of the transport system for branched-chain amino acids.</text>
</comment>
<dbReference type="RefSeq" id="WP_406582371.1">
    <property type="nucleotide sequence ID" value="NZ_JBJHQH010000017.1"/>
</dbReference>
<evidence type="ECO:0000256" key="6">
    <source>
        <dbReference type="ARBA" id="ARBA00022970"/>
    </source>
</evidence>
<gene>
    <name evidence="10" type="ORF">ACJEBI_20425</name>
</gene>
<dbReference type="InterPro" id="IPR004685">
    <property type="entry name" value="Brnchd-chn_aa_trnsp_Livcs"/>
</dbReference>
<comment type="subcellular location">
    <subcellularLocation>
        <location evidence="1 9">Cell membrane</location>
        <topology evidence="1 9">Multi-pass membrane protein</topology>
    </subcellularLocation>
</comment>
<keyword evidence="4" id="KW-1003">Cell membrane</keyword>
<protein>
    <recommendedName>
        <fullName evidence="9">Branched-chain amino acid transport system carrier protein</fullName>
    </recommendedName>
</protein>
<keyword evidence="5 9" id="KW-0812">Transmembrane</keyword>
<organism evidence="10 11">
    <name type="scientific">Bacillus salipaludis</name>
    <dbReference type="NCBI Taxonomy" id="2547811"/>
    <lineage>
        <taxon>Bacteria</taxon>
        <taxon>Bacillati</taxon>
        <taxon>Bacillota</taxon>
        <taxon>Bacilli</taxon>
        <taxon>Bacillales</taxon>
        <taxon>Bacillaceae</taxon>
        <taxon>Bacillus</taxon>
    </lineage>
</organism>
<feature type="transmembrane region" description="Helical" evidence="9">
    <location>
        <begin position="12"/>
        <end position="32"/>
    </location>
</feature>
<evidence type="ECO:0000256" key="9">
    <source>
        <dbReference type="RuleBase" id="RU362122"/>
    </source>
</evidence>
<evidence type="ECO:0000256" key="5">
    <source>
        <dbReference type="ARBA" id="ARBA00022692"/>
    </source>
</evidence>
<dbReference type="Pfam" id="PF05525">
    <property type="entry name" value="Branch_AA_trans"/>
    <property type="match status" value="1"/>
</dbReference>
<dbReference type="Proteomes" id="UP001623041">
    <property type="component" value="Unassembled WGS sequence"/>
</dbReference>